<evidence type="ECO:0000259" key="1">
    <source>
        <dbReference type="Pfam" id="PF14111"/>
    </source>
</evidence>
<evidence type="ECO:0000313" key="3">
    <source>
        <dbReference type="Proteomes" id="UP000249390"/>
    </source>
</evidence>
<comment type="caution">
    <text evidence="2">The sequence shown here is derived from an EMBL/GenBank/DDBJ whole genome shotgun (WGS) entry which is preliminary data.</text>
</comment>
<organism evidence="2 3">
    <name type="scientific">Cuscuta australis</name>
    <dbReference type="NCBI Taxonomy" id="267555"/>
    <lineage>
        <taxon>Eukaryota</taxon>
        <taxon>Viridiplantae</taxon>
        <taxon>Streptophyta</taxon>
        <taxon>Embryophyta</taxon>
        <taxon>Tracheophyta</taxon>
        <taxon>Spermatophyta</taxon>
        <taxon>Magnoliopsida</taxon>
        <taxon>eudicotyledons</taxon>
        <taxon>Gunneridae</taxon>
        <taxon>Pentapetalae</taxon>
        <taxon>asterids</taxon>
        <taxon>lamiids</taxon>
        <taxon>Solanales</taxon>
        <taxon>Convolvulaceae</taxon>
        <taxon>Cuscuteae</taxon>
        <taxon>Cuscuta</taxon>
        <taxon>Cuscuta subgen. Grammica</taxon>
        <taxon>Cuscuta sect. Cleistogrammica</taxon>
    </lineage>
</organism>
<accession>A0A328D7V2</accession>
<reference evidence="2 3" key="1">
    <citation type="submission" date="2018-06" db="EMBL/GenBank/DDBJ databases">
        <title>The Genome of Cuscuta australis (Dodder) Provides Insight into the Evolution of Plant Parasitism.</title>
        <authorList>
            <person name="Liu H."/>
        </authorList>
    </citation>
    <scope>NUCLEOTIDE SEQUENCE [LARGE SCALE GENOMIC DNA]</scope>
    <source>
        <strain evidence="3">cv. Yunnan</strain>
        <tissue evidence="2">Vines</tissue>
    </source>
</reference>
<dbReference type="InterPro" id="IPR025558">
    <property type="entry name" value="DUF4283"/>
</dbReference>
<dbReference type="Proteomes" id="UP000249390">
    <property type="component" value="Unassembled WGS sequence"/>
</dbReference>
<keyword evidence="3" id="KW-1185">Reference proteome</keyword>
<proteinExistence type="predicted"/>
<evidence type="ECO:0000313" key="2">
    <source>
        <dbReference type="EMBL" id="RAL41616.1"/>
    </source>
</evidence>
<sequence length="168" mass="18977">MPATDHGVVPVKSKLFSNLFMDVPSCPRSLEKQMFEGCPSVFFSKAEVEVFSRRFKYAVVGRFRRKPPVSVVKSFLDRLGFAGGFTVGDLSSNSVLINFERDEDYQRFFFRKSWTLGKEVMAASLCKNKAEKNLLNVVLRDKREETIHKINATIGLGPIGAMPIKEGY</sequence>
<dbReference type="AlphaFoldDB" id="A0A328D7V2"/>
<dbReference type="Pfam" id="PF14111">
    <property type="entry name" value="DUF4283"/>
    <property type="match status" value="1"/>
</dbReference>
<feature type="domain" description="DUF4283" evidence="1">
    <location>
        <begin position="54"/>
        <end position="122"/>
    </location>
</feature>
<gene>
    <name evidence="2" type="ORF">DM860_013150</name>
</gene>
<name>A0A328D7V2_9ASTE</name>
<protein>
    <recommendedName>
        <fullName evidence="1">DUF4283 domain-containing protein</fullName>
    </recommendedName>
</protein>
<dbReference type="EMBL" id="NQVE01000186">
    <property type="protein sequence ID" value="RAL41616.1"/>
    <property type="molecule type" value="Genomic_DNA"/>
</dbReference>